<proteinExistence type="predicted"/>
<dbReference type="AlphaFoldDB" id="A0A2N7K4V2"/>
<dbReference type="Proteomes" id="UP000235406">
    <property type="component" value="Unassembled WGS sequence"/>
</dbReference>
<gene>
    <name evidence="1" type="ORF">BCT49_07260</name>
</gene>
<protein>
    <submittedName>
        <fullName evidence="1">Uncharacterized protein</fullName>
    </submittedName>
</protein>
<accession>A0A2N7K4V2</accession>
<sequence>MNQEILTVEIVSQRLKEVVSPDYVWPEMPTGWQLEFIVYPDGEVNMDFLHPVSCAFWSEDNGFLETPYTQDKKPVTRHLLDKCGVPYMTTFGHATVSDKPKESHLKTV</sequence>
<organism evidence="1 2">
    <name type="scientific">Vibrio lentus</name>
    <dbReference type="NCBI Taxonomy" id="136468"/>
    <lineage>
        <taxon>Bacteria</taxon>
        <taxon>Pseudomonadati</taxon>
        <taxon>Pseudomonadota</taxon>
        <taxon>Gammaproteobacteria</taxon>
        <taxon>Vibrionales</taxon>
        <taxon>Vibrionaceae</taxon>
        <taxon>Vibrio</taxon>
    </lineage>
</organism>
<evidence type="ECO:0000313" key="2">
    <source>
        <dbReference type="Proteomes" id="UP000235406"/>
    </source>
</evidence>
<dbReference type="RefSeq" id="WP_102435428.1">
    <property type="nucleotide sequence ID" value="NZ_CAWNVI010000115.1"/>
</dbReference>
<reference evidence="2" key="1">
    <citation type="submission" date="2016-07" db="EMBL/GenBank/DDBJ databases">
        <title>Nontailed viruses are major unrecognized killers of bacteria in the ocean.</title>
        <authorList>
            <person name="Kauffman K."/>
            <person name="Hussain F."/>
            <person name="Yang J."/>
            <person name="Arevalo P."/>
            <person name="Brown J."/>
            <person name="Cutler M."/>
            <person name="Kelly L."/>
            <person name="Polz M.F."/>
        </authorList>
    </citation>
    <scope>NUCLEOTIDE SEQUENCE [LARGE SCALE GENOMIC DNA]</scope>
    <source>
        <strain evidence="2">10N.261.46.F8</strain>
    </source>
</reference>
<name>A0A2N7K4V2_9VIBR</name>
<evidence type="ECO:0000313" key="1">
    <source>
        <dbReference type="EMBL" id="PMM69306.1"/>
    </source>
</evidence>
<comment type="caution">
    <text evidence="1">The sequence shown here is derived from an EMBL/GenBank/DDBJ whole genome shotgun (WGS) entry which is preliminary data.</text>
</comment>
<dbReference type="OrthoDB" id="6873344at2"/>
<dbReference type="EMBL" id="MCZK01000115">
    <property type="protein sequence ID" value="PMM69306.1"/>
    <property type="molecule type" value="Genomic_DNA"/>
</dbReference>